<organism evidence="2 3">
    <name type="scientific">Alcanivorax nanhaiticus</name>
    <dbReference type="NCBI Taxonomy" id="1177154"/>
    <lineage>
        <taxon>Bacteria</taxon>
        <taxon>Pseudomonadati</taxon>
        <taxon>Pseudomonadota</taxon>
        <taxon>Gammaproteobacteria</taxon>
        <taxon>Oceanospirillales</taxon>
        <taxon>Alcanivoracaceae</taxon>
        <taxon>Alcanivorax</taxon>
    </lineage>
</organism>
<feature type="compositionally biased region" description="Polar residues" evidence="1">
    <location>
        <begin position="90"/>
        <end position="99"/>
    </location>
</feature>
<comment type="caution">
    <text evidence="2">The sequence shown here is derived from an EMBL/GenBank/DDBJ whole genome shotgun (WGS) entry which is preliminary data.</text>
</comment>
<feature type="region of interest" description="Disordered" evidence="1">
    <location>
        <begin position="85"/>
        <end position="113"/>
    </location>
</feature>
<dbReference type="Proteomes" id="UP000029444">
    <property type="component" value="Unassembled WGS sequence"/>
</dbReference>
<proteinExistence type="predicted"/>
<evidence type="ECO:0000313" key="3">
    <source>
        <dbReference type="Proteomes" id="UP000029444"/>
    </source>
</evidence>
<dbReference type="AlphaFoldDB" id="A0A095TNZ6"/>
<evidence type="ECO:0000256" key="1">
    <source>
        <dbReference type="SAM" id="MobiDB-lite"/>
    </source>
</evidence>
<accession>A0A095TNZ6</accession>
<protein>
    <submittedName>
        <fullName evidence="2">Uncharacterized protein</fullName>
    </submittedName>
</protein>
<sequence length="113" mass="12511">MAFPHAADSSMNRHTSIFIESGSNTNRQGVAYTKLLQVPVRAVFVGAAVPPRCRAMMEKLFAVEPSLHRRRMGFGLAVEVRVHTSDKPTSHQSAMSQKKTAPLREPFFTLTEG</sequence>
<dbReference type="EMBL" id="ARXV01000011">
    <property type="protein sequence ID" value="KGD64088.1"/>
    <property type="molecule type" value="Genomic_DNA"/>
</dbReference>
<reference evidence="2 3" key="1">
    <citation type="submission" date="2012-09" db="EMBL/GenBank/DDBJ databases">
        <title>Genome Sequence of alkane-degrading Bacterium Alcanivorax sp. 19-m-6.</title>
        <authorList>
            <person name="Lai Q."/>
            <person name="Shao Z."/>
        </authorList>
    </citation>
    <scope>NUCLEOTIDE SEQUENCE [LARGE SCALE GENOMIC DNA]</scope>
    <source>
        <strain evidence="2 3">19-m-6</strain>
    </source>
</reference>
<keyword evidence="3" id="KW-1185">Reference proteome</keyword>
<evidence type="ECO:0000313" key="2">
    <source>
        <dbReference type="EMBL" id="KGD64088.1"/>
    </source>
</evidence>
<name>A0A095TNZ6_9GAMM</name>
<gene>
    <name evidence="2" type="ORF">Y5S_02628</name>
</gene>